<feature type="transmembrane region" description="Helical" evidence="1">
    <location>
        <begin position="155"/>
        <end position="172"/>
    </location>
</feature>
<dbReference type="Pfam" id="PF01944">
    <property type="entry name" value="SpoIIM"/>
    <property type="match status" value="1"/>
</dbReference>
<proteinExistence type="predicted"/>
<dbReference type="Proteomes" id="UP000293583">
    <property type="component" value="Unassembled WGS sequence"/>
</dbReference>
<evidence type="ECO:0000256" key="1">
    <source>
        <dbReference type="SAM" id="Phobius"/>
    </source>
</evidence>
<organism evidence="2 3">
    <name type="scientific">Aquirufa antheringensis</name>
    <dbReference type="NCBI Taxonomy" id="2516559"/>
    <lineage>
        <taxon>Bacteria</taxon>
        <taxon>Pseudomonadati</taxon>
        <taxon>Bacteroidota</taxon>
        <taxon>Cytophagia</taxon>
        <taxon>Cytophagales</taxon>
        <taxon>Flectobacillaceae</taxon>
        <taxon>Aquirufa</taxon>
    </lineage>
</organism>
<dbReference type="InterPro" id="IPR002798">
    <property type="entry name" value="SpoIIM-like"/>
</dbReference>
<keyword evidence="1" id="KW-1133">Transmembrane helix</keyword>
<feature type="transmembrane region" description="Helical" evidence="1">
    <location>
        <begin position="78"/>
        <end position="99"/>
    </location>
</feature>
<feature type="transmembrane region" description="Helical" evidence="1">
    <location>
        <begin position="12"/>
        <end position="30"/>
    </location>
</feature>
<accession>A0A4Q9BGX2</accession>
<feature type="transmembrane region" description="Helical" evidence="1">
    <location>
        <begin position="119"/>
        <end position="135"/>
    </location>
</feature>
<name>A0A4Q9BGX2_9BACT</name>
<comment type="caution">
    <text evidence="2">The sequence shown here is derived from an EMBL/GenBank/DDBJ whole genome shotgun (WGS) entry which is preliminary data.</text>
</comment>
<evidence type="ECO:0000313" key="2">
    <source>
        <dbReference type="EMBL" id="TBH75357.1"/>
    </source>
</evidence>
<dbReference type="EMBL" id="SEWY01000001">
    <property type="protein sequence ID" value="TBH75357.1"/>
    <property type="molecule type" value="Genomic_DNA"/>
</dbReference>
<feature type="transmembrane region" description="Helical" evidence="1">
    <location>
        <begin position="50"/>
        <end position="71"/>
    </location>
</feature>
<keyword evidence="1" id="KW-0812">Transmembrane</keyword>
<gene>
    <name evidence="2" type="ORF">EWU20_01910</name>
</gene>
<dbReference type="AlphaFoldDB" id="A0A4Q9BGX2"/>
<sequence>MFLTFQFNKTLLLGFVGLAFYIIGFQYKLPLSEVKETYLVTRTNVDHWELFFFLFLTNLRVGLLIVVFGFITGGLASIIVFGWNAFSLGLLINSIFSTYKNPFLVLQEHLLPHATTEIAAFYLYACVGLEGYHFFKKMVANSEFTIELIPSPRFLIIPSGLLVISALIESFISS</sequence>
<reference evidence="2 3" key="1">
    <citation type="submission" date="2019-02" db="EMBL/GenBank/DDBJ databases">
        <title>Genome of a new Bacteroidetes strain.</title>
        <authorList>
            <person name="Pitt A."/>
        </authorList>
    </citation>
    <scope>NUCLEOTIDE SEQUENCE [LARGE SCALE GENOMIC DNA]</scope>
    <source>
        <strain evidence="2 3">103A-SOEBACH</strain>
    </source>
</reference>
<keyword evidence="3" id="KW-1185">Reference proteome</keyword>
<evidence type="ECO:0000313" key="3">
    <source>
        <dbReference type="Proteomes" id="UP000293583"/>
    </source>
</evidence>
<protein>
    <submittedName>
        <fullName evidence="2">Stage II sporulation protein M</fullName>
    </submittedName>
</protein>
<dbReference type="RefSeq" id="WP_130922527.1">
    <property type="nucleotide sequence ID" value="NZ_JAANOM010000002.1"/>
</dbReference>
<keyword evidence="1" id="KW-0472">Membrane</keyword>